<dbReference type="SUPFAM" id="SSF52949">
    <property type="entry name" value="Macro domain-like"/>
    <property type="match status" value="1"/>
</dbReference>
<dbReference type="SMART" id="SM00506">
    <property type="entry name" value="A1pp"/>
    <property type="match status" value="1"/>
</dbReference>
<dbReference type="GO" id="GO:0016787">
    <property type="term" value="F:hydrolase activity"/>
    <property type="evidence" value="ECO:0007669"/>
    <property type="project" value="UniProtKB-KW"/>
</dbReference>
<dbReference type="InterPro" id="IPR002589">
    <property type="entry name" value="Macro_dom"/>
</dbReference>
<proteinExistence type="predicted"/>
<dbReference type="NCBIfam" id="NF003163">
    <property type="entry name" value="PRK04143.1"/>
    <property type="match status" value="1"/>
</dbReference>
<sequence>MLVSDYRHEVALDEPFRPLSAPAPVEKLDALTALALRMLDVPVPSDVDARRRLLRAVLTVRSPAPLDPELMAVLDALLGGERQQRLVGLPASVVVWRGDITRLMVDAIVNAANDALLGCFQPMHPCVDNAIHSAAGPRLREDCHRIMVLQGTPEATGTAKITRGYHLPASYVLHTVGPIVRGPLLLSHESSLASCYRSCLDLAASVPEIRTLAFCGVSTGIFGFPKRAAARIAVAEVRSWLGRNPGRFDRVVFVAFSAQDEVIYRELL</sequence>
<dbReference type="Pfam" id="PF01661">
    <property type="entry name" value="Macro"/>
    <property type="match status" value="1"/>
</dbReference>
<dbReference type="InterPro" id="IPR043472">
    <property type="entry name" value="Macro_dom-like"/>
</dbReference>
<evidence type="ECO:0000259" key="1">
    <source>
        <dbReference type="PROSITE" id="PS51154"/>
    </source>
</evidence>
<dbReference type="Proteomes" id="UP001595690">
    <property type="component" value="Unassembled WGS sequence"/>
</dbReference>
<dbReference type="EMBL" id="JBHRZI010000060">
    <property type="protein sequence ID" value="MFC3899218.1"/>
    <property type="molecule type" value="Genomic_DNA"/>
</dbReference>
<name>A0ABV8CAT4_9PSEU</name>
<accession>A0ABV8CAT4</accession>
<gene>
    <name evidence="2" type="ORF">ACFOWZ_47805</name>
</gene>
<dbReference type="PANTHER" id="PTHR11106:SF27">
    <property type="entry name" value="MACRO DOMAIN-CONTAINING PROTEIN"/>
    <property type="match status" value="1"/>
</dbReference>
<organism evidence="2 3">
    <name type="scientific">Lentzea rhizosphaerae</name>
    <dbReference type="NCBI Taxonomy" id="2041025"/>
    <lineage>
        <taxon>Bacteria</taxon>
        <taxon>Bacillati</taxon>
        <taxon>Actinomycetota</taxon>
        <taxon>Actinomycetes</taxon>
        <taxon>Pseudonocardiales</taxon>
        <taxon>Pseudonocardiaceae</taxon>
        <taxon>Lentzea</taxon>
    </lineage>
</organism>
<dbReference type="Gene3D" id="3.40.220.10">
    <property type="entry name" value="Leucine Aminopeptidase, subunit E, domain 1"/>
    <property type="match status" value="1"/>
</dbReference>
<dbReference type="CDD" id="cd02908">
    <property type="entry name" value="Macro_OAADPr_deacetylase"/>
    <property type="match status" value="1"/>
</dbReference>
<dbReference type="RefSeq" id="WP_382381360.1">
    <property type="nucleotide sequence ID" value="NZ_JBHRZI010000060.1"/>
</dbReference>
<evidence type="ECO:0000313" key="2">
    <source>
        <dbReference type="EMBL" id="MFC3899218.1"/>
    </source>
</evidence>
<protein>
    <submittedName>
        <fullName evidence="2">Protein-ADP-ribose hydrolase</fullName>
    </submittedName>
</protein>
<feature type="domain" description="Macro" evidence="1">
    <location>
        <begin position="80"/>
        <end position="268"/>
    </location>
</feature>
<comment type="caution">
    <text evidence="2">The sequence shown here is derived from an EMBL/GenBank/DDBJ whole genome shotgun (WGS) entry which is preliminary data.</text>
</comment>
<dbReference type="PANTHER" id="PTHR11106">
    <property type="entry name" value="GANGLIOSIDE INDUCED DIFFERENTIATION ASSOCIATED PROTEIN 2-RELATED"/>
    <property type="match status" value="1"/>
</dbReference>
<reference evidence="3" key="1">
    <citation type="journal article" date="2019" name="Int. J. Syst. Evol. Microbiol.">
        <title>The Global Catalogue of Microorganisms (GCM) 10K type strain sequencing project: providing services to taxonomists for standard genome sequencing and annotation.</title>
        <authorList>
            <consortium name="The Broad Institute Genomics Platform"/>
            <consortium name="The Broad Institute Genome Sequencing Center for Infectious Disease"/>
            <person name="Wu L."/>
            <person name="Ma J."/>
        </authorList>
    </citation>
    <scope>NUCLEOTIDE SEQUENCE [LARGE SCALE GENOMIC DNA]</scope>
    <source>
        <strain evidence="3">CGMCC 4.7405</strain>
    </source>
</reference>
<dbReference type="PROSITE" id="PS51154">
    <property type="entry name" value="MACRO"/>
    <property type="match status" value="1"/>
</dbReference>
<evidence type="ECO:0000313" key="3">
    <source>
        <dbReference type="Proteomes" id="UP001595690"/>
    </source>
</evidence>
<keyword evidence="2" id="KW-0378">Hydrolase</keyword>
<keyword evidence="3" id="KW-1185">Reference proteome</keyword>